<keyword evidence="2" id="KW-0540">Nuclease</keyword>
<feature type="region of interest" description="Disordered" evidence="1">
    <location>
        <begin position="1"/>
        <end position="31"/>
    </location>
</feature>
<keyword evidence="3" id="KW-1185">Reference proteome</keyword>
<feature type="compositionally biased region" description="Polar residues" evidence="1">
    <location>
        <begin position="19"/>
        <end position="29"/>
    </location>
</feature>
<sequence>MSTSCSDHLKNKVLKRKNSSNGSFQSENLQPLHLHPDSSCQDYGSFQSENLQPNMCQDLPLPDNGYSAPILDKAFSETTHEEEKFGSNISHLGHYAKISEKSMERFVSVISSFRCSSSGSRASGLRTPLKDVRNTRTNSRSTAADFSQFAFVPKKRKDWLSSS</sequence>
<evidence type="ECO:0000313" key="3">
    <source>
        <dbReference type="Proteomes" id="UP001163823"/>
    </source>
</evidence>
<dbReference type="EMBL" id="JARAOO010000005">
    <property type="protein sequence ID" value="KAJ7968818.1"/>
    <property type="molecule type" value="Genomic_DNA"/>
</dbReference>
<proteinExistence type="predicted"/>
<name>A0AAD7PUW7_QUISA</name>
<dbReference type="GO" id="GO:0004527">
    <property type="term" value="F:exonuclease activity"/>
    <property type="evidence" value="ECO:0007669"/>
    <property type="project" value="UniProtKB-KW"/>
</dbReference>
<evidence type="ECO:0000256" key="1">
    <source>
        <dbReference type="SAM" id="MobiDB-lite"/>
    </source>
</evidence>
<gene>
    <name evidence="2" type="ORF">O6P43_012865</name>
</gene>
<dbReference type="Proteomes" id="UP001163823">
    <property type="component" value="Chromosome 5"/>
</dbReference>
<dbReference type="AlphaFoldDB" id="A0AAD7PUW7"/>
<reference evidence="2" key="1">
    <citation type="journal article" date="2023" name="Science">
        <title>Elucidation of the pathway for biosynthesis of saponin adjuvants from the soapbark tree.</title>
        <authorList>
            <person name="Reed J."/>
            <person name="Orme A."/>
            <person name="El-Demerdash A."/>
            <person name="Owen C."/>
            <person name="Martin L.B.B."/>
            <person name="Misra R.C."/>
            <person name="Kikuchi S."/>
            <person name="Rejzek M."/>
            <person name="Martin A.C."/>
            <person name="Harkess A."/>
            <person name="Leebens-Mack J."/>
            <person name="Louveau T."/>
            <person name="Stephenson M.J."/>
            <person name="Osbourn A."/>
        </authorList>
    </citation>
    <scope>NUCLEOTIDE SEQUENCE</scope>
    <source>
        <strain evidence="2">S10</strain>
    </source>
</reference>
<keyword evidence="2" id="KW-0378">Hydrolase</keyword>
<keyword evidence="2" id="KW-0269">Exonuclease</keyword>
<evidence type="ECO:0000313" key="2">
    <source>
        <dbReference type="EMBL" id="KAJ7968818.1"/>
    </source>
</evidence>
<feature type="region of interest" description="Disordered" evidence="1">
    <location>
        <begin position="118"/>
        <end position="140"/>
    </location>
</feature>
<organism evidence="2 3">
    <name type="scientific">Quillaja saponaria</name>
    <name type="common">Soap bark tree</name>
    <dbReference type="NCBI Taxonomy" id="32244"/>
    <lineage>
        <taxon>Eukaryota</taxon>
        <taxon>Viridiplantae</taxon>
        <taxon>Streptophyta</taxon>
        <taxon>Embryophyta</taxon>
        <taxon>Tracheophyta</taxon>
        <taxon>Spermatophyta</taxon>
        <taxon>Magnoliopsida</taxon>
        <taxon>eudicotyledons</taxon>
        <taxon>Gunneridae</taxon>
        <taxon>Pentapetalae</taxon>
        <taxon>rosids</taxon>
        <taxon>fabids</taxon>
        <taxon>Fabales</taxon>
        <taxon>Quillajaceae</taxon>
        <taxon>Quillaja</taxon>
    </lineage>
</organism>
<accession>A0AAD7PUW7</accession>
<protein>
    <submittedName>
        <fullName evidence="2">Exonuclease 1</fullName>
    </submittedName>
</protein>
<comment type="caution">
    <text evidence="2">The sequence shown here is derived from an EMBL/GenBank/DDBJ whole genome shotgun (WGS) entry which is preliminary data.</text>
</comment>